<accession>A0AA46HV94</accession>
<protein>
    <submittedName>
        <fullName evidence="1">Uncharacterized protein</fullName>
    </submittedName>
</protein>
<organism evidence="1 2">
    <name type="scientific">Caldimonas thermodepolymerans</name>
    <dbReference type="NCBI Taxonomy" id="215580"/>
    <lineage>
        <taxon>Bacteria</taxon>
        <taxon>Pseudomonadati</taxon>
        <taxon>Pseudomonadota</taxon>
        <taxon>Betaproteobacteria</taxon>
        <taxon>Burkholderiales</taxon>
        <taxon>Sphaerotilaceae</taxon>
        <taxon>Caldimonas</taxon>
    </lineage>
</organism>
<dbReference type="RefSeq" id="WP_132765437.1">
    <property type="nucleotide sequence ID" value="NZ_CP110416.1"/>
</dbReference>
<sequence>MTKQVRAREWARKEVEFWTDSSGHLTQTPQEMAERGWKAGFEAGRREAAAALEAAREDAERLAEALREAQPFIGWAGSYPELHAKIDALLRDQEEGK</sequence>
<name>A0AA46HV94_9BURK</name>
<gene>
    <name evidence="1" type="ORF">EV676_10682</name>
</gene>
<proteinExistence type="predicted"/>
<reference evidence="1 2" key="1">
    <citation type="submission" date="2019-03" db="EMBL/GenBank/DDBJ databases">
        <title>Genomic Encyclopedia of Type Strains, Phase IV (KMG-IV): sequencing the most valuable type-strain genomes for metagenomic binning, comparative biology and taxonomic classification.</title>
        <authorList>
            <person name="Goeker M."/>
        </authorList>
    </citation>
    <scope>NUCLEOTIDE SEQUENCE [LARGE SCALE GENOMIC DNA]</scope>
    <source>
        <strain evidence="1 2">DSM 15264</strain>
    </source>
</reference>
<dbReference type="EMBL" id="SLXF01000006">
    <property type="protein sequence ID" value="TCP06599.1"/>
    <property type="molecule type" value="Genomic_DNA"/>
</dbReference>
<evidence type="ECO:0000313" key="2">
    <source>
        <dbReference type="Proteomes" id="UP000294772"/>
    </source>
</evidence>
<dbReference type="AlphaFoldDB" id="A0AA46HV94"/>
<dbReference type="Proteomes" id="UP000294772">
    <property type="component" value="Unassembled WGS sequence"/>
</dbReference>
<comment type="caution">
    <text evidence="1">The sequence shown here is derived from an EMBL/GenBank/DDBJ whole genome shotgun (WGS) entry which is preliminary data.</text>
</comment>
<evidence type="ECO:0000313" key="1">
    <source>
        <dbReference type="EMBL" id="TCP06599.1"/>
    </source>
</evidence>